<sequence>MSENTDTNRTTRTTSDEGWELEARPRKSARYAIAVAALLVAVHTVLGILLRTGNTGVYFQRVDQFAMIAIGCAMGAGVLLLTRPRIRVGAQGVLVRNLLTEKLVPWDLVQGLSFSPGASWARIELPDDEYVPVMAIQANDREYAVHAARTFRALEAKYADPAR</sequence>
<dbReference type="RefSeq" id="WP_222683552.1">
    <property type="nucleotide sequence ID" value="NZ_JABUBT010000029.1"/>
</dbReference>
<keyword evidence="4" id="KW-1185">Reference proteome</keyword>
<dbReference type="InterPro" id="IPR019692">
    <property type="entry name" value="CFP-6_PH"/>
</dbReference>
<dbReference type="Proteomes" id="UP000825228">
    <property type="component" value="Unassembled WGS sequence"/>
</dbReference>
<gene>
    <name evidence="3" type="ORF">HQ603_05575</name>
</gene>
<keyword evidence="1" id="KW-0472">Membrane</keyword>
<feature type="transmembrane region" description="Helical" evidence="1">
    <location>
        <begin position="31"/>
        <end position="50"/>
    </location>
</feature>
<name>A0ABS7P2D3_9NOCA</name>
<keyword evidence="1" id="KW-1133">Transmembrane helix</keyword>
<feature type="transmembrane region" description="Helical" evidence="1">
    <location>
        <begin position="62"/>
        <end position="81"/>
    </location>
</feature>
<dbReference type="EMBL" id="JABUBU010000002">
    <property type="protein sequence ID" value="MBY6366221.1"/>
    <property type="molecule type" value="Genomic_DNA"/>
</dbReference>
<proteinExistence type="predicted"/>
<accession>A0ABS7P2D3</accession>
<protein>
    <submittedName>
        <fullName evidence="3">PH domain-containing protein</fullName>
    </submittedName>
</protein>
<feature type="domain" description="Low molecular weight protein antigen 6 PH" evidence="2">
    <location>
        <begin position="83"/>
        <end position="152"/>
    </location>
</feature>
<evidence type="ECO:0000313" key="4">
    <source>
        <dbReference type="Proteomes" id="UP000825228"/>
    </source>
</evidence>
<evidence type="ECO:0000256" key="1">
    <source>
        <dbReference type="SAM" id="Phobius"/>
    </source>
</evidence>
<evidence type="ECO:0000259" key="2">
    <source>
        <dbReference type="Pfam" id="PF10756"/>
    </source>
</evidence>
<keyword evidence="1" id="KW-0812">Transmembrane</keyword>
<reference evidence="3 4" key="1">
    <citation type="submission" date="2020-06" db="EMBL/GenBank/DDBJ databases">
        <title>Taxonomy, biology and ecology of Rhodococcus bacteria occurring in California pistachio and other woody hosts as revealed by genome sequence analyses.</title>
        <authorList>
            <person name="Gai Y."/>
            <person name="Riely B."/>
        </authorList>
    </citation>
    <scope>NUCLEOTIDE SEQUENCE [LARGE SCALE GENOMIC DNA]</scope>
    <source>
        <strain evidence="3 4">BP-281</strain>
    </source>
</reference>
<evidence type="ECO:0000313" key="3">
    <source>
        <dbReference type="EMBL" id="MBY6366221.1"/>
    </source>
</evidence>
<dbReference type="Pfam" id="PF10756">
    <property type="entry name" value="bPH_6"/>
    <property type="match status" value="1"/>
</dbReference>
<comment type="caution">
    <text evidence="3">The sequence shown here is derived from an EMBL/GenBank/DDBJ whole genome shotgun (WGS) entry which is preliminary data.</text>
</comment>
<organism evidence="3 4">
    <name type="scientific">Rhodococcoides corynebacterioides</name>
    <dbReference type="NCBI Taxonomy" id="53972"/>
    <lineage>
        <taxon>Bacteria</taxon>
        <taxon>Bacillati</taxon>
        <taxon>Actinomycetota</taxon>
        <taxon>Actinomycetes</taxon>
        <taxon>Mycobacteriales</taxon>
        <taxon>Nocardiaceae</taxon>
        <taxon>Rhodococcoides</taxon>
    </lineage>
</organism>